<feature type="compositionally biased region" description="Polar residues" evidence="5">
    <location>
        <begin position="167"/>
        <end position="176"/>
    </location>
</feature>
<reference evidence="7" key="1">
    <citation type="submission" date="2020-10" db="EMBL/GenBank/DDBJ databases">
        <title>High-Quality Genome Resource of Clonostachys rosea strain S41 by Oxford Nanopore Long-Read Sequencing.</title>
        <authorList>
            <person name="Wang H."/>
        </authorList>
    </citation>
    <scope>NUCLEOTIDE SEQUENCE</scope>
    <source>
        <strain evidence="7">S41</strain>
    </source>
</reference>
<evidence type="ECO:0000256" key="1">
    <source>
        <dbReference type="ARBA" id="ARBA00023015"/>
    </source>
</evidence>
<evidence type="ECO:0000256" key="2">
    <source>
        <dbReference type="ARBA" id="ARBA00023163"/>
    </source>
</evidence>
<dbReference type="GO" id="GO:0000978">
    <property type="term" value="F:RNA polymerase II cis-regulatory region sequence-specific DNA binding"/>
    <property type="evidence" value="ECO:0007669"/>
    <property type="project" value="TreeGrafter"/>
</dbReference>
<dbReference type="PANTHER" id="PTHR47424">
    <property type="entry name" value="REGULATORY PROTEIN GAL4"/>
    <property type="match status" value="1"/>
</dbReference>
<dbReference type="PANTHER" id="PTHR47424:SF15">
    <property type="entry name" value="ZN(II)2CYS6 TRANSCRIPTION FACTOR (EUROFUNG)"/>
    <property type="match status" value="1"/>
</dbReference>
<evidence type="ECO:0000256" key="4">
    <source>
        <dbReference type="SAM" id="Coils"/>
    </source>
</evidence>
<feature type="region of interest" description="Disordered" evidence="5">
    <location>
        <begin position="689"/>
        <end position="723"/>
    </location>
</feature>
<keyword evidence="3" id="KW-0539">Nucleus</keyword>
<evidence type="ECO:0000256" key="3">
    <source>
        <dbReference type="ARBA" id="ARBA00023242"/>
    </source>
</evidence>
<dbReference type="InterPro" id="IPR007219">
    <property type="entry name" value="XnlR_reg_dom"/>
</dbReference>
<dbReference type="Gene3D" id="4.10.240.10">
    <property type="entry name" value="Zn(2)-C6 fungal-type DNA-binding domain"/>
    <property type="match status" value="1"/>
</dbReference>
<dbReference type="GO" id="GO:0000435">
    <property type="term" value="P:positive regulation of transcription from RNA polymerase II promoter by galactose"/>
    <property type="evidence" value="ECO:0007669"/>
    <property type="project" value="TreeGrafter"/>
</dbReference>
<accession>A0A8H7NHU5</accession>
<dbReference type="AlphaFoldDB" id="A0A8H7NHU5"/>
<evidence type="ECO:0000256" key="5">
    <source>
        <dbReference type="SAM" id="MobiDB-lite"/>
    </source>
</evidence>
<proteinExistence type="predicted"/>
<keyword evidence="4" id="KW-0175">Coiled coil</keyword>
<name>A0A8H7NHU5_BIOOC</name>
<evidence type="ECO:0000313" key="7">
    <source>
        <dbReference type="EMBL" id="KAF9755890.1"/>
    </source>
</evidence>
<feature type="coiled-coil region" evidence="4">
    <location>
        <begin position="85"/>
        <end position="119"/>
    </location>
</feature>
<dbReference type="GO" id="GO:0006351">
    <property type="term" value="P:DNA-templated transcription"/>
    <property type="evidence" value="ECO:0007669"/>
    <property type="project" value="InterPro"/>
</dbReference>
<dbReference type="InterPro" id="IPR036864">
    <property type="entry name" value="Zn2-C6_fun-type_DNA-bd_sf"/>
</dbReference>
<feature type="domain" description="Xylanolytic transcriptional activator regulatory" evidence="6">
    <location>
        <begin position="346"/>
        <end position="418"/>
    </location>
</feature>
<sequence length="820" mass="92522">MPGFNRSRPVRRKASEACERCREKRIKARFTLAPPHTTPPEPVTGLVYSTNTPYQCNGFQPCDQCTKKEVQCVFAFAPLTTNSGNEALMEKLDLVLSRLDRLEEEVGRQADALRNNQLQVKQQQYHFRRRSSGVAQLNQQTGCFEYYGQTSTFTIASCLGKRLNQPEDVSNDSTSTNDRRENSIVGHQPHSRKRPRTLDLDELTSFCDYVVPLHGLRSDRYLRENITDRHVDSFFRAIHVLLPILDPAAFKARYGSLRHLFGDRRLFLTTPDDPTRPQFVCLLFSVLALGALYEDEHEDSSSWASWYFAEAQEMLGRLLMASNIQLVQASTLLGAYAQHAIQPNLAYILNGVAMRLAFSNGLNVESLHCSLGFDIQEARRTWWLVYIQEVELSLDSGRPMTLRSAEMNVKYPNVELPSGGEVVTKSAQIMFIPFLADIAKIMRRIMKLATESVEPVEQSDFNLEQKEALRHELVRWHASLPNYLAFEDATQDANDSDASPWLHSWEARQQSSLRIHYYLAIIILLRGPIPRKSPELLALSTHPLYLLHQSCHLDAARNMIRHIYRLFKSAPYLRRWSYYCFYCLQATLVILPRVADYLDISQCQQQKNACLVPTPPSSTQADGDMIEEDVGLCNMAVEVFEKIELKASQRCAIVVRQILDSWEAKKRNDSLNTGHTSISVDNCGVRRSTPTRVLPEHPADSSSSSCNPSIINEDGSTHISPRSTQAGLNVVDSIRSVGGSSSSSLPTSFSEFEAELYGAFYGILDSGFHVDEQQYCAGSQALENHAMRAGMHARPDEGWASASRNIMPPCDNCDRHDPSV</sequence>
<feature type="region of interest" description="Disordered" evidence="5">
    <location>
        <begin position="799"/>
        <end position="820"/>
    </location>
</feature>
<evidence type="ECO:0000313" key="8">
    <source>
        <dbReference type="Proteomes" id="UP000616885"/>
    </source>
</evidence>
<evidence type="ECO:0000259" key="6">
    <source>
        <dbReference type="SMART" id="SM00906"/>
    </source>
</evidence>
<dbReference type="SMART" id="SM00906">
    <property type="entry name" value="Fungal_trans"/>
    <property type="match status" value="1"/>
</dbReference>
<keyword evidence="2" id="KW-0804">Transcription</keyword>
<gene>
    <name evidence="7" type="ORF">IM811_011331</name>
</gene>
<keyword evidence="1" id="KW-0805">Transcription regulation</keyword>
<dbReference type="GO" id="GO:0000981">
    <property type="term" value="F:DNA-binding transcription factor activity, RNA polymerase II-specific"/>
    <property type="evidence" value="ECO:0007669"/>
    <property type="project" value="InterPro"/>
</dbReference>
<dbReference type="GO" id="GO:0008270">
    <property type="term" value="F:zinc ion binding"/>
    <property type="evidence" value="ECO:0007669"/>
    <property type="project" value="InterPro"/>
</dbReference>
<dbReference type="InterPro" id="IPR051127">
    <property type="entry name" value="Fungal_SecMet_Regulators"/>
</dbReference>
<dbReference type="CDD" id="cd12148">
    <property type="entry name" value="fungal_TF_MHR"/>
    <property type="match status" value="1"/>
</dbReference>
<dbReference type="EMBL" id="JADCTT010000003">
    <property type="protein sequence ID" value="KAF9755890.1"/>
    <property type="molecule type" value="Genomic_DNA"/>
</dbReference>
<comment type="caution">
    <text evidence="7">The sequence shown here is derived from an EMBL/GenBank/DDBJ whole genome shotgun (WGS) entry which is preliminary data.</text>
</comment>
<organism evidence="7 8">
    <name type="scientific">Bionectria ochroleuca</name>
    <name type="common">Gliocladium roseum</name>
    <dbReference type="NCBI Taxonomy" id="29856"/>
    <lineage>
        <taxon>Eukaryota</taxon>
        <taxon>Fungi</taxon>
        <taxon>Dikarya</taxon>
        <taxon>Ascomycota</taxon>
        <taxon>Pezizomycotina</taxon>
        <taxon>Sordariomycetes</taxon>
        <taxon>Hypocreomycetidae</taxon>
        <taxon>Hypocreales</taxon>
        <taxon>Bionectriaceae</taxon>
        <taxon>Clonostachys</taxon>
    </lineage>
</organism>
<dbReference type="Proteomes" id="UP000616885">
    <property type="component" value="Unassembled WGS sequence"/>
</dbReference>
<feature type="region of interest" description="Disordered" evidence="5">
    <location>
        <begin position="166"/>
        <end position="194"/>
    </location>
</feature>
<dbReference type="Pfam" id="PF04082">
    <property type="entry name" value="Fungal_trans"/>
    <property type="match status" value="1"/>
</dbReference>
<protein>
    <recommendedName>
        <fullName evidence="6">Xylanolytic transcriptional activator regulatory domain-containing protein</fullName>
    </recommendedName>
</protein>
<dbReference type="GO" id="GO:0005634">
    <property type="term" value="C:nucleus"/>
    <property type="evidence" value="ECO:0007669"/>
    <property type="project" value="TreeGrafter"/>
</dbReference>